<evidence type="ECO:0000256" key="1">
    <source>
        <dbReference type="SAM" id="MobiDB-lite"/>
    </source>
</evidence>
<comment type="caution">
    <text evidence="3">The sequence shown here is derived from an EMBL/GenBank/DDBJ whole genome shotgun (WGS) entry which is preliminary data.</text>
</comment>
<feature type="region of interest" description="Disordered" evidence="1">
    <location>
        <begin position="1"/>
        <end position="38"/>
    </location>
</feature>
<feature type="transmembrane region" description="Helical" evidence="2">
    <location>
        <begin position="233"/>
        <end position="250"/>
    </location>
</feature>
<keyword evidence="2" id="KW-0812">Transmembrane</keyword>
<sequence>MVVSQKTDRTQIRSRDGMDAGDREPISAVSEDSPMEDQGLMDFDTCVTEIRVGLEELDKKDPTSITSDDVQPLCAPLDFLKELSALPTFKLTVQKRPSQVLHMILRAYRYHTPSLPSSQLSDAAKDTLMASLKPCLHSVIRVTIAQEEFAKECLGMKLTSRDEAFSMTLVLCMVTTGITKLGVPGKTPGSWWLLIDASGHLLLMKQYLSCIGLLSKEICTPVYMKIKDDKLDVYFYVLTSASMMVLTLLSKPMSACVLCLMDTLKETKSSLAALFVSDLLAFISRIAATPFTLDLIKAVLHITGSVFRTRNDRRSANILIITCGRLMNEISPDEQALLVEQFPIRRHFFFWSHFPPSTFLNQPDIIKGMWGESLSIIGEVTAGCPKSAASATFMLCRLPLALQCLYNLEQLAKVPEFNHPGIKEYRQKVLTSFMPVFRILVAVPDRVRLPLVQTSVCLLLKMGSLIQSALQDKDITDVLEAIVSCPDEVTFLGASSFIVAVGRRRPLRGTMPGLVQKFFAHHSVSKNPWIKNATALALLDFSSWVECEKLISECGKLTDMELTLRTFEKQVG</sequence>
<evidence type="ECO:0000313" key="4">
    <source>
        <dbReference type="Proteomes" id="UP000186922"/>
    </source>
</evidence>
<dbReference type="Proteomes" id="UP000186922">
    <property type="component" value="Unassembled WGS sequence"/>
</dbReference>
<evidence type="ECO:0000313" key="3">
    <source>
        <dbReference type="EMBL" id="GAV07985.1"/>
    </source>
</evidence>
<dbReference type="OrthoDB" id="10601908at2759"/>
<keyword evidence="2" id="KW-1133">Transmembrane helix</keyword>
<accession>A0A1D1W3A4</accession>
<reference evidence="3 4" key="1">
    <citation type="journal article" date="2016" name="Nat. Commun.">
        <title>Extremotolerant tardigrade genome and improved radiotolerance of human cultured cells by tardigrade-unique protein.</title>
        <authorList>
            <person name="Hashimoto T."/>
            <person name="Horikawa D.D."/>
            <person name="Saito Y."/>
            <person name="Kuwahara H."/>
            <person name="Kozuka-Hata H."/>
            <person name="Shin-I T."/>
            <person name="Minakuchi Y."/>
            <person name="Ohishi K."/>
            <person name="Motoyama A."/>
            <person name="Aizu T."/>
            <person name="Enomoto A."/>
            <person name="Kondo K."/>
            <person name="Tanaka S."/>
            <person name="Hara Y."/>
            <person name="Koshikawa S."/>
            <person name="Sagara H."/>
            <person name="Miura T."/>
            <person name="Yokobori S."/>
            <person name="Miyagawa K."/>
            <person name="Suzuki Y."/>
            <person name="Kubo T."/>
            <person name="Oyama M."/>
            <person name="Kohara Y."/>
            <person name="Fujiyama A."/>
            <person name="Arakawa K."/>
            <person name="Katayama T."/>
            <person name="Toyoda A."/>
            <person name="Kunieda T."/>
        </authorList>
    </citation>
    <scope>NUCLEOTIDE SEQUENCE [LARGE SCALE GENOMIC DNA]</scope>
    <source>
        <strain evidence="3 4">YOKOZUNA-1</strain>
    </source>
</reference>
<feature type="compositionally biased region" description="Basic and acidic residues" evidence="1">
    <location>
        <begin position="1"/>
        <end position="25"/>
    </location>
</feature>
<keyword evidence="2" id="KW-0472">Membrane</keyword>
<dbReference type="EMBL" id="BDGG01000016">
    <property type="protein sequence ID" value="GAV07985.1"/>
    <property type="molecule type" value="Genomic_DNA"/>
</dbReference>
<keyword evidence="4" id="KW-1185">Reference proteome</keyword>
<dbReference type="AlphaFoldDB" id="A0A1D1W3A4"/>
<protein>
    <submittedName>
        <fullName evidence="3">Uncharacterized protein</fullName>
    </submittedName>
</protein>
<evidence type="ECO:0000256" key="2">
    <source>
        <dbReference type="SAM" id="Phobius"/>
    </source>
</evidence>
<gene>
    <name evidence="3" type="primary">RvY_17752-1</name>
    <name evidence="3" type="synonym">RvY_17752.1</name>
    <name evidence="3" type="ORF">RvY_17752</name>
</gene>
<proteinExistence type="predicted"/>
<organism evidence="3 4">
    <name type="scientific">Ramazzottius varieornatus</name>
    <name type="common">Water bear</name>
    <name type="synonym">Tardigrade</name>
    <dbReference type="NCBI Taxonomy" id="947166"/>
    <lineage>
        <taxon>Eukaryota</taxon>
        <taxon>Metazoa</taxon>
        <taxon>Ecdysozoa</taxon>
        <taxon>Tardigrada</taxon>
        <taxon>Eutardigrada</taxon>
        <taxon>Parachela</taxon>
        <taxon>Hypsibioidea</taxon>
        <taxon>Ramazzottiidae</taxon>
        <taxon>Ramazzottius</taxon>
    </lineage>
</organism>
<name>A0A1D1W3A4_RAMVA</name>